<dbReference type="InterPro" id="IPR016024">
    <property type="entry name" value="ARM-type_fold"/>
</dbReference>
<evidence type="ECO:0000256" key="13">
    <source>
        <dbReference type="ARBA" id="ARBA00023306"/>
    </source>
</evidence>
<evidence type="ECO:0000256" key="7">
    <source>
        <dbReference type="ARBA" id="ARBA00022490"/>
    </source>
</evidence>
<keyword evidence="12" id="KW-0539">Nucleus</keyword>
<dbReference type="Pfam" id="PF12717">
    <property type="entry name" value="Cnd1"/>
    <property type="match status" value="1"/>
</dbReference>
<keyword evidence="9 14" id="KW-0132">Cell division</keyword>
<sequence>MVLTFSLPLQRDELLEIKADPNEYRVRQIYPIRDLPTKLKDAEMALGGSASGGFTCLLPESEGGGDFFDVFFSVLVHFHKDLSKEAKRKAWEWIQEAFGGLVQTLDRELNAARGVSNESTHEERGQWTVAMKMLVYLFTQMIEMMEANETSSSDLLMSKASHKIKKTLVSDNCVWDGEAKTRALLLLYRWAQLPLRYLFEPPIVEEEVINATANCLFRILENPSIALQRSKDLRQSSFQILGVLCSDYGYLLSCRLKIVQSLRHFEHLGSTLAEAVVLLARENGCSSVIMEIVRDLAQIDPQELQRDTSATRAYATFLTEITEAVPEMMKPCLSLLTLHLDGPSPSLRKCVLAILGEITLQVFGGESLEDAERETRDQFLDCLEDHIHDVHAHVRTSVLQIWTKLCSAKAIPLNRQQRLLKLVMGRLHDKSSNVRKQAVQLLTALLQCNPYRASMPVEELKEELEKETSKLRQLTGEPEEDMALKNLQMWEDNQEDVMNAIDEIAESPESEQEHEGEALWENASRNEVVLRIKHLLSKKKPTRAVELLRAALNHFPQDEIFIPKDDEQMETEHWFDLLKAIALFDSNAMDKNSDEEANEEINKQKVVVAYLQDSFGFAQLVNEALPTVAVLLGSKLSSDIMEAIQFFVSAFEFGVLNAMIGVRKMLALIWSQEVSVREAVLGAYKRLYVDGVDVNSKERAQMIVRNFIALVSGATVGELTSLEELVGMLVKSKDIGVDCFNLLWQYFTMMLPTVTQEESRGAIVLLGMVATVEPTVITTNLALLLETGLQKRRKQDLGMVHDICLALTKLGNFKVSSSDGQSFPGLKFDATHELFVSLEDILVEGVASRASSYIPMSQKAVSVIYQLSEEPDKILERILKRVSSNLFRDDQQIPTRSLSRLFALVGNVALSQLNHLEVSILNELKRRKMIKEALKERNSRKSIGGSARRNGRQSLKGEDGEDNLEVMGAEADDAEIEYIRQVCEKEVVSGPECLLSQFLPLVVHVASHPSEYSDPNLRASAGLALSKLMLVSSEVCDEHLQLLFTLMEKSQEEVIRANLIIATGDLSFRFPNILEPWTPRMYARLRDDSTLVRSNTLNVLTLLILNDMIKVKGQISDMALCIDDGNEKISGLAKQFFTELARKGNALYNVMPDIISRLSDVASGVSEEKFRTILSFIVGLIEKDKHLESLVEKLCHRFRATQSSRQWRDLSYCLSLFSFNEKALKKLQDNFACLSDKLHDESVYNSISGILVQSRKNIRVEAKVMIEEIEEKLDEARKKCLEDYAASSRAVAAKDTSNKDGRKQE</sequence>
<dbReference type="STRING" id="6832.A0A553NEK1"/>
<evidence type="ECO:0000256" key="6">
    <source>
        <dbReference type="ARBA" id="ARBA00022454"/>
    </source>
</evidence>
<gene>
    <name evidence="19" type="ORF">TCAL_00884</name>
</gene>
<keyword evidence="7" id="KW-0963">Cytoplasm</keyword>
<keyword evidence="15" id="KW-0175">Coiled coil</keyword>
<proteinExistence type="inferred from homology"/>
<dbReference type="GO" id="GO:0005634">
    <property type="term" value="C:nucleus"/>
    <property type="evidence" value="ECO:0007669"/>
    <property type="project" value="UniProtKB-SubCell"/>
</dbReference>
<evidence type="ECO:0000256" key="11">
    <source>
        <dbReference type="ARBA" id="ARBA00023067"/>
    </source>
</evidence>
<keyword evidence="13 14" id="KW-0131">Cell cycle</keyword>
<keyword evidence="10 14" id="KW-0498">Mitosis</keyword>
<keyword evidence="20" id="KW-1185">Reference proteome</keyword>
<dbReference type="InterPro" id="IPR024324">
    <property type="entry name" value="Condensin_cplx_su1_N"/>
</dbReference>
<evidence type="ECO:0000256" key="3">
    <source>
        <dbReference type="ARBA" id="ARBA00004496"/>
    </source>
</evidence>
<comment type="function">
    <text evidence="14">Regulatory subunit of the condensin complex, a complex required for conversion of interphase chromatin into mitotic-like condense chromosomes. The condensin complex probably introduces positive supercoils into relaxed DNA in the presence of type I topoisomerases and converts nicked DNA into positive knotted forms in the presence of type II topoisomerases.</text>
</comment>
<comment type="similarity">
    <text evidence="4 14">Belongs to the CND1 (condensin subunit 1) family.</text>
</comment>
<dbReference type="GO" id="GO:0042393">
    <property type="term" value="F:histone binding"/>
    <property type="evidence" value="ECO:0007669"/>
    <property type="project" value="TreeGrafter"/>
</dbReference>
<keyword evidence="11 14" id="KW-0226">DNA condensation</keyword>
<dbReference type="GO" id="GO:0007076">
    <property type="term" value="P:mitotic chromosome condensation"/>
    <property type="evidence" value="ECO:0007669"/>
    <property type="project" value="InterPro"/>
</dbReference>
<organism evidence="19 20">
    <name type="scientific">Tigriopus californicus</name>
    <name type="common">Marine copepod</name>
    <dbReference type="NCBI Taxonomy" id="6832"/>
    <lineage>
        <taxon>Eukaryota</taxon>
        <taxon>Metazoa</taxon>
        <taxon>Ecdysozoa</taxon>
        <taxon>Arthropoda</taxon>
        <taxon>Crustacea</taxon>
        <taxon>Multicrustacea</taxon>
        <taxon>Hexanauplia</taxon>
        <taxon>Copepoda</taxon>
        <taxon>Harpacticoida</taxon>
        <taxon>Harpacticidae</taxon>
        <taxon>Tigriopus</taxon>
    </lineage>
</organism>
<dbReference type="OrthoDB" id="436262at2759"/>
<feature type="region of interest" description="Disordered" evidence="16">
    <location>
        <begin position="935"/>
        <end position="964"/>
    </location>
</feature>
<evidence type="ECO:0000256" key="16">
    <source>
        <dbReference type="SAM" id="MobiDB-lite"/>
    </source>
</evidence>
<dbReference type="GO" id="GO:0051301">
    <property type="term" value="P:cell division"/>
    <property type="evidence" value="ECO:0007669"/>
    <property type="project" value="UniProtKB-KW"/>
</dbReference>
<dbReference type="GO" id="GO:0000796">
    <property type="term" value="C:condensin complex"/>
    <property type="evidence" value="ECO:0007669"/>
    <property type="project" value="TreeGrafter"/>
</dbReference>
<dbReference type="InterPro" id="IPR011989">
    <property type="entry name" value="ARM-like"/>
</dbReference>
<dbReference type="FunFam" id="1.25.10.10:FF:000695">
    <property type="entry name" value="Condensin complex subunit 1"/>
    <property type="match status" value="1"/>
</dbReference>
<evidence type="ECO:0000259" key="17">
    <source>
        <dbReference type="Pfam" id="PF12717"/>
    </source>
</evidence>
<dbReference type="GO" id="GO:0010032">
    <property type="term" value="P:meiotic chromosome condensation"/>
    <property type="evidence" value="ECO:0007669"/>
    <property type="project" value="TreeGrafter"/>
</dbReference>
<evidence type="ECO:0000256" key="14">
    <source>
        <dbReference type="PIRNR" id="PIRNR017127"/>
    </source>
</evidence>
<evidence type="ECO:0000256" key="10">
    <source>
        <dbReference type="ARBA" id="ARBA00022776"/>
    </source>
</evidence>
<dbReference type="PIRSF" id="PIRSF017127">
    <property type="entry name" value="Condensin_D2"/>
    <property type="match status" value="1"/>
</dbReference>
<dbReference type="PANTHER" id="PTHR14222:SF2">
    <property type="entry name" value="CONDENSIN COMPLEX SUBUNIT 1"/>
    <property type="match status" value="1"/>
</dbReference>
<evidence type="ECO:0000256" key="5">
    <source>
        <dbReference type="ARBA" id="ARBA00016064"/>
    </source>
</evidence>
<dbReference type="GO" id="GO:0000779">
    <property type="term" value="C:condensed chromosome, centromeric region"/>
    <property type="evidence" value="ECO:0007669"/>
    <property type="project" value="TreeGrafter"/>
</dbReference>
<dbReference type="InterPro" id="IPR026971">
    <property type="entry name" value="CND1/NCAPD3"/>
</dbReference>
<dbReference type="PANTHER" id="PTHR14222">
    <property type="entry name" value="CONDENSIN"/>
    <property type="match status" value="1"/>
</dbReference>
<dbReference type="Pfam" id="PF12922">
    <property type="entry name" value="Cnd1_N"/>
    <property type="match status" value="1"/>
</dbReference>
<accession>A0A553NEK1</accession>
<evidence type="ECO:0000256" key="4">
    <source>
        <dbReference type="ARBA" id="ARBA00009606"/>
    </source>
</evidence>
<evidence type="ECO:0000256" key="12">
    <source>
        <dbReference type="ARBA" id="ARBA00023242"/>
    </source>
</evidence>
<name>A0A553NEK1_TIGCA</name>
<dbReference type="InterPro" id="IPR032682">
    <property type="entry name" value="Cnd1_C"/>
</dbReference>
<comment type="caution">
    <text evidence="19">The sequence shown here is derived from an EMBL/GenBank/DDBJ whole genome shotgun (WGS) entry which is preliminary data.</text>
</comment>
<feature type="domain" description="Condensin complex subunit 1 N-terminal" evidence="18">
    <location>
        <begin position="86"/>
        <end position="253"/>
    </location>
</feature>
<evidence type="ECO:0000256" key="15">
    <source>
        <dbReference type="SAM" id="Coils"/>
    </source>
</evidence>
<dbReference type="SUPFAM" id="SSF48371">
    <property type="entry name" value="ARM repeat"/>
    <property type="match status" value="1"/>
</dbReference>
<evidence type="ECO:0000256" key="2">
    <source>
        <dbReference type="ARBA" id="ARBA00004286"/>
    </source>
</evidence>
<reference evidence="19 20" key="1">
    <citation type="journal article" date="2018" name="Nat. Ecol. Evol.">
        <title>Genomic signatures of mitonuclear coevolution across populations of Tigriopus californicus.</title>
        <authorList>
            <person name="Barreto F.S."/>
            <person name="Watson E.T."/>
            <person name="Lima T.G."/>
            <person name="Willett C.S."/>
            <person name="Edmands S."/>
            <person name="Li W."/>
            <person name="Burton R.S."/>
        </authorList>
    </citation>
    <scope>NUCLEOTIDE SEQUENCE [LARGE SCALE GENOMIC DNA]</scope>
    <source>
        <strain evidence="19 20">San Diego</strain>
    </source>
</reference>
<keyword evidence="6" id="KW-0158">Chromosome</keyword>
<evidence type="ECO:0000256" key="9">
    <source>
        <dbReference type="ARBA" id="ARBA00022618"/>
    </source>
</evidence>
<keyword evidence="8" id="KW-0597">Phosphoprotein</keyword>
<dbReference type="EMBL" id="VCGU01000458">
    <property type="protein sequence ID" value="TRY63870.1"/>
    <property type="molecule type" value="Genomic_DNA"/>
</dbReference>
<evidence type="ECO:0000259" key="18">
    <source>
        <dbReference type="Pfam" id="PF12922"/>
    </source>
</evidence>
<dbReference type="GO" id="GO:0005737">
    <property type="term" value="C:cytoplasm"/>
    <property type="evidence" value="ECO:0007669"/>
    <property type="project" value="UniProtKB-SubCell"/>
</dbReference>
<evidence type="ECO:0000256" key="8">
    <source>
        <dbReference type="ARBA" id="ARBA00022553"/>
    </source>
</evidence>
<comment type="subcellular location">
    <subcellularLocation>
        <location evidence="2">Chromosome</location>
    </subcellularLocation>
    <subcellularLocation>
        <location evidence="3">Cytoplasm</location>
    </subcellularLocation>
    <subcellularLocation>
        <location evidence="1">Nucleus</location>
    </subcellularLocation>
</comment>
<evidence type="ECO:0000313" key="19">
    <source>
        <dbReference type="EMBL" id="TRY63870.1"/>
    </source>
</evidence>
<evidence type="ECO:0000313" key="20">
    <source>
        <dbReference type="Proteomes" id="UP000318571"/>
    </source>
</evidence>
<feature type="coiled-coil region" evidence="15">
    <location>
        <begin position="1259"/>
        <end position="1286"/>
    </location>
</feature>
<evidence type="ECO:0000256" key="1">
    <source>
        <dbReference type="ARBA" id="ARBA00004123"/>
    </source>
</evidence>
<dbReference type="Proteomes" id="UP000318571">
    <property type="component" value="Chromosome 10"/>
</dbReference>
<feature type="domain" description="Condensin complex subunit 1 C-terminal" evidence="17">
    <location>
        <begin position="1054"/>
        <end position="1215"/>
    </location>
</feature>
<dbReference type="Gene3D" id="1.25.10.10">
    <property type="entry name" value="Leucine-rich Repeat Variant"/>
    <property type="match status" value="2"/>
</dbReference>
<dbReference type="OMA" id="QEMEVAY"/>
<protein>
    <recommendedName>
        <fullName evidence="5 14">Condensin complex subunit 1</fullName>
    </recommendedName>
</protein>
<dbReference type="InterPro" id="IPR007673">
    <property type="entry name" value="Condensin_cplx_su1"/>
</dbReference>